<dbReference type="InterPro" id="IPR019189">
    <property type="entry name" value="Ribosomal_mL41"/>
</dbReference>
<dbReference type="InParanoid" id="A0A6P7FKS8"/>
<sequence length="159" mass="18449">MSSVNFFIKRSLSTTSIRYGKRNFRKFPIYNKRGTRIFKQQQMQNPDPEVPVHKRGVRDVGYEEGDKFITIPERIPELIVPDLRNCQLKPYVSYRAPEVFQSEFTAEDLFNVVYAPKIVKDFNEGKLADDGQPLEPSREEKITAEEAKNKAKQTGTDIF</sequence>
<gene>
    <name evidence="8" type="primary">LOC114328954</name>
</gene>
<keyword evidence="4 8" id="KW-0689">Ribosomal protein</keyword>
<dbReference type="PANTHER" id="PTHR21338:SF0">
    <property type="entry name" value="LARGE RIBOSOMAL SUBUNIT PROTEIN ML41"/>
    <property type="match status" value="1"/>
</dbReference>
<accession>A0A6P7FKS8</accession>
<evidence type="ECO:0000256" key="1">
    <source>
        <dbReference type="ARBA" id="ARBA00004173"/>
    </source>
</evidence>
<dbReference type="AlphaFoldDB" id="A0A6P7FKS8"/>
<dbReference type="GO" id="GO:0005762">
    <property type="term" value="C:mitochondrial large ribosomal subunit"/>
    <property type="evidence" value="ECO:0007669"/>
    <property type="project" value="InterPro"/>
</dbReference>
<dbReference type="RefSeq" id="XP_028133750.1">
    <property type="nucleotide sequence ID" value="XM_028277949.1"/>
</dbReference>
<evidence type="ECO:0000256" key="7">
    <source>
        <dbReference type="SAM" id="MobiDB-lite"/>
    </source>
</evidence>
<dbReference type="PANTHER" id="PTHR21338">
    <property type="entry name" value="MITOCHONDRIAL RIBOSOMAL PROTEIN L41"/>
    <property type="match status" value="1"/>
</dbReference>
<feature type="region of interest" description="Disordered" evidence="7">
    <location>
        <begin position="125"/>
        <end position="159"/>
    </location>
</feature>
<comment type="similarity">
    <text evidence="2">Belongs to the mitochondrion-specific ribosomal protein mL41 family.</text>
</comment>
<evidence type="ECO:0000256" key="3">
    <source>
        <dbReference type="ARBA" id="ARBA00022946"/>
    </source>
</evidence>
<dbReference type="KEGG" id="dvv:114328954"/>
<comment type="subcellular location">
    <subcellularLocation>
        <location evidence="1">Mitochondrion</location>
    </subcellularLocation>
</comment>
<keyword evidence="5" id="KW-0496">Mitochondrion</keyword>
<organism evidence="8">
    <name type="scientific">Diabrotica virgifera virgifera</name>
    <name type="common">western corn rootworm</name>
    <dbReference type="NCBI Taxonomy" id="50390"/>
    <lineage>
        <taxon>Eukaryota</taxon>
        <taxon>Metazoa</taxon>
        <taxon>Ecdysozoa</taxon>
        <taxon>Arthropoda</taxon>
        <taxon>Hexapoda</taxon>
        <taxon>Insecta</taxon>
        <taxon>Pterygota</taxon>
        <taxon>Neoptera</taxon>
        <taxon>Endopterygota</taxon>
        <taxon>Coleoptera</taxon>
        <taxon>Polyphaga</taxon>
        <taxon>Cucujiformia</taxon>
        <taxon>Chrysomeloidea</taxon>
        <taxon>Chrysomelidae</taxon>
        <taxon>Galerucinae</taxon>
        <taxon>Diabroticina</taxon>
        <taxon>Diabroticites</taxon>
        <taxon>Diabrotica</taxon>
    </lineage>
</organism>
<dbReference type="FunCoup" id="A0A6P7FKS8">
    <property type="interactions" value="36"/>
</dbReference>
<protein>
    <submittedName>
        <fullName evidence="8">39S ribosomal protein L41, mitochondrial</fullName>
    </submittedName>
</protein>
<name>A0A6P7FKS8_DIAVI</name>
<keyword evidence="3" id="KW-0809">Transit peptide</keyword>
<evidence type="ECO:0000256" key="4">
    <source>
        <dbReference type="ARBA" id="ARBA00022980"/>
    </source>
</evidence>
<reference evidence="8" key="1">
    <citation type="submission" date="2025-08" db="UniProtKB">
        <authorList>
            <consortium name="RefSeq"/>
        </authorList>
    </citation>
    <scope>IDENTIFICATION</scope>
    <source>
        <tissue evidence="8">Whole insect</tissue>
    </source>
</reference>
<evidence type="ECO:0000256" key="2">
    <source>
        <dbReference type="ARBA" id="ARBA00010152"/>
    </source>
</evidence>
<proteinExistence type="inferred from homology"/>
<dbReference type="GO" id="GO:0003735">
    <property type="term" value="F:structural constituent of ribosome"/>
    <property type="evidence" value="ECO:0007669"/>
    <property type="project" value="InterPro"/>
</dbReference>
<evidence type="ECO:0000313" key="8">
    <source>
        <dbReference type="RefSeq" id="XP_028133750.1"/>
    </source>
</evidence>
<dbReference type="Pfam" id="PF09809">
    <property type="entry name" value="MRP-L27"/>
    <property type="match status" value="1"/>
</dbReference>
<evidence type="ECO:0000256" key="6">
    <source>
        <dbReference type="ARBA" id="ARBA00023274"/>
    </source>
</evidence>
<dbReference type="GO" id="GO:0006412">
    <property type="term" value="P:translation"/>
    <property type="evidence" value="ECO:0007669"/>
    <property type="project" value="TreeGrafter"/>
</dbReference>
<evidence type="ECO:0000256" key="5">
    <source>
        <dbReference type="ARBA" id="ARBA00023128"/>
    </source>
</evidence>
<dbReference type="OrthoDB" id="408933at2759"/>
<feature type="compositionally biased region" description="Basic and acidic residues" evidence="7">
    <location>
        <begin position="136"/>
        <end position="149"/>
    </location>
</feature>
<keyword evidence="6" id="KW-0687">Ribonucleoprotein</keyword>